<keyword evidence="1" id="KW-0472">Membrane</keyword>
<dbReference type="SUPFAM" id="SSF53850">
    <property type="entry name" value="Periplasmic binding protein-like II"/>
    <property type="match status" value="1"/>
</dbReference>
<organism evidence="2 3">
    <name type="scientific">Candidatus Shapirobacteria bacterium GW2011_GWE1_38_10</name>
    <dbReference type="NCBI Taxonomy" id="1618488"/>
    <lineage>
        <taxon>Bacteria</taxon>
        <taxon>Candidatus Shapironibacteriota</taxon>
    </lineage>
</organism>
<sequence>MEINDFKSPLPPRRVDVLDREAPLTPPTETISGPKPVVSSEKIPKKFPPYYLYGAIVLIVISLALLVVKVLIPTLKNNNSAPVTLTYWGLWEDSSVLQGIISEFEAKNPKIKISYKKNDKTDYRSRLAGRLAKDPETEEVPDIFRIHSSWLPMFTDNVVPLPAATVTALNLEQDFYNVYKNDLKIGNSYYAVPLMYDGLALFYNKDLIQKGGVDLPKSWWDLQTTAAKLTVKDEAGNIQIAGVAMGLTDNVDHWSDIVGLLLKQNGADLLKDNPDNDAKIIDVLSYYVNFRSKYQTWDETLPPSTQLFAQGKLAFYLAPSWRVFNIQDLNPNLSFEITTVPQLPTLQDISDSSANSTANLTNIHWATYWAEAVNSQSKHQKEAWKFLEFLASKDSLEKMYTAASQIRSFGEIYPRISLNSKIISNPKIKPFLDSANNSQSGYLASNTYDAGLNTELSKYFGDAINGLVVNNSDSISIMTALKNGLNQVVQKYHLE</sequence>
<dbReference type="Gene3D" id="3.40.190.10">
    <property type="entry name" value="Periplasmic binding protein-like II"/>
    <property type="match status" value="1"/>
</dbReference>
<keyword evidence="1" id="KW-1133">Transmembrane helix</keyword>
<dbReference type="PANTHER" id="PTHR43649">
    <property type="entry name" value="ARABINOSE-BINDING PROTEIN-RELATED"/>
    <property type="match status" value="1"/>
</dbReference>
<evidence type="ECO:0000256" key="1">
    <source>
        <dbReference type="SAM" id="Phobius"/>
    </source>
</evidence>
<feature type="transmembrane region" description="Helical" evidence="1">
    <location>
        <begin position="50"/>
        <end position="72"/>
    </location>
</feature>
<evidence type="ECO:0000313" key="2">
    <source>
        <dbReference type="EMBL" id="KKQ49878.1"/>
    </source>
</evidence>
<protein>
    <submittedName>
        <fullName evidence="2">Extracellular solute-binding protein family 1</fullName>
    </submittedName>
</protein>
<proteinExistence type="predicted"/>
<reference evidence="2 3" key="1">
    <citation type="journal article" date="2015" name="Nature">
        <title>rRNA introns, odd ribosomes, and small enigmatic genomes across a large radiation of phyla.</title>
        <authorList>
            <person name="Brown C.T."/>
            <person name="Hug L.A."/>
            <person name="Thomas B.C."/>
            <person name="Sharon I."/>
            <person name="Castelle C.J."/>
            <person name="Singh A."/>
            <person name="Wilkins M.J."/>
            <person name="Williams K.H."/>
            <person name="Banfield J.F."/>
        </authorList>
    </citation>
    <scope>NUCLEOTIDE SEQUENCE [LARGE SCALE GENOMIC DNA]</scope>
</reference>
<dbReference type="EMBL" id="LBTX01000010">
    <property type="protein sequence ID" value="KKQ49878.1"/>
    <property type="molecule type" value="Genomic_DNA"/>
</dbReference>
<dbReference type="Pfam" id="PF13416">
    <property type="entry name" value="SBP_bac_8"/>
    <property type="match status" value="1"/>
</dbReference>
<gene>
    <name evidence="2" type="ORF">US68_C0010G0011</name>
</gene>
<dbReference type="AlphaFoldDB" id="A0A0G0I3G6"/>
<evidence type="ECO:0000313" key="3">
    <source>
        <dbReference type="Proteomes" id="UP000034231"/>
    </source>
</evidence>
<dbReference type="InterPro" id="IPR050490">
    <property type="entry name" value="Bact_solute-bd_prot1"/>
</dbReference>
<dbReference type="InterPro" id="IPR006059">
    <property type="entry name" value="SBP"/>
</dbReference>
<name>A0A0G0I3G6_9BACT</name>
<dbReference type="PANTHER" id="PTHR43649:SF12">
    <property type="entry name" value="DIACETYLCHITOBIOSE BINDING PROTEIN DASA"/>
    <property type="match status" value="1"/>
</dbReference>
<dbReference type="Proteomes" id="UP000034231">
    <property type="component" value="Unassembled WGS sequence"/>
</dbReference>
<accession>A0A0G0I3G6</accession>
<comment type="caution">
    <text evidence="2">The sequence shown here is derived from an EMBL/GenBank/DDBJ whole genome shotgun (WGS) entry which is preliminary data.</text>
</comment>
<keyword evidence="1" id="KW-0812">Transmembrane</keyword>